<dbReference type="InterPro" id="IPR023485">
    <property type="entry name" value="Ptyr_pPase"/>
</dbReference>
<dbReference type="Gene3D" id="3.40.50.2300">
    <property type="match status" value="1"/>
</dbReference>
<sequence>MSNKDNSFREKRWKDIYLRSEKIARAQQLGFEYPRTTEKQLVQEEAMRQSAERCKVLFICSRNQWRSPTAEQSLRKHPQLQTRSAGTSPNARHTVSVDDIRWADVIMVMEEKHKSRLVAQFTRLLNNKPLYVLDIPDDYQFMDPELIELLEQSTHSILNLTKQF</sequence>
<evidence type="ECO:0000313" key="5">
    <source>
        <dbReference type="Proteomes" id="UP000255108"/>
    </source>
</evidence>
<evidence type="ECO:0000313" key="4">
    <source>
        <dbReference type="EMBL" id="TCU90302.1"/>
    </source>
</evidence>
<keyword evidence="6" id="KW-1185">Reference proteome</keyword>
<dbReference type="Proteomes" id="UP000255108">
    <property type="component" value="Unassembled WGS sequence"/>
</dbReference>
<accession>A0A377Q418</accession>
<dbReference type="RefSeq" id="WP_373280360.1">
    <property type="nucleotide sequence ID" value="NZ_CAWOLO010000001.1"/>
</dbReference>
<dbReference type="InterPro" id="IPR036196">
    <property type="entry name" value="Ptyr_pPase_sf"/>
</dbReference>
<name>A0A377Q418_9NEIS</name>
<dbReference type="SMART" id="SM00226">
    <property type="entry name" value="LMWPc"/>
    <property type="match status" value="1"/>
</dbReference>
<proteinExistence type="predicted"/>
<feature type="compositionally biased region" description="Polar residues" evidence="1">
    <location>
        <begin position="79"/>
        <end position="92"/>
    </location>
</feature>
<organism evidence="3 5">
    <name type="scientific">Iodobacter fluviatilis</name>
    <dbReference type="NCBI Taxonomy" id="537"/>
    <lineage>
        <taxon>Bacteria</taxon>
        <taxon>Pseudomonadati</taxon>
        <taxon>Pseudomonadota</taxon>
        <taxon>Betaproteobacteria</taxon>
        <taxon>Neisseriales</taxon>
        <taxon>Chitinibacteraceae</taxon>
        <taxon>Iodobacter</taxon>
    </lineage>
</organism>
<protein>
    <recommendedName>
        <fullName evidence="2">Phosphotyrosine protein phosphatase I domain-containing protein</fullName>
    </recommendedName>
</protein>
<evidence type="ECO:0000313" key="6">
    <source>
        <dbReference type="Proteomes" id="UP000295794"/>
    </source>
</evidence>
<evidence type="ECO:0000313" key="3">
    <source>
        <dbReference type="EMBL" id="STQ89329.1"/>
    </source>
</evidence>
<dbReference type="Proteomes" id="UP000295794">
    <property type="component" value="Unassembled WGS sequence"/>
</dbReference>
<feature type="region of interest" description="Disordered" evidence="1">
    <location>
        <begin position="70"/>
        <end position="92"/>
    </location>
</feature>
<evidence type="ECO:0000259" key="2">
    <source>
        <dbReference type="SMART" id="SM00226"/>
    </source>
</evidence>
<dbReference type="EMBL" id="SMBT01000001">
    <property type="protein sequence ID" value="TCU90302.1"/>
    <property type="molecule type" value="Genomic_DNA"/>
</dbReference>
<evidence type="ECO:0000256" key="1">
    <source>
        <dbReference type="SAM" id="MobiDB-lite"/>
    </source>
</evidence>
<reference evidence="3 5" key="1">
    <citation type="submission" date="2018-06" db="EMBL/GenBank/DDBJ databases">
        <authorList>
            <consortium name="Pathogen Informatics"/>
            <person name="Doyle S."/>
        </authorList>
    </citation>
    <scope>NUCLEOTIDE SEQUENCE [LARGE SCALE GENOMIC DNA]</scope>
    <source>
        <strain evidence="3 5">NCTC11159</strain>
    </source>
</reference>
<dbReference type="SUPFAM" id="SSF52788">
    <property type="entry name" value="Phosphotyrosine protein phosphatases I"/>
    <property type="match status" value="1"/>
</dbReference>
<dbReference type="AlphaFoldDB" id="A0A377Q418"/>
<reference evidence="4 6" key="2">
    <citation type="submission" date="2019-03" db="EMBL/GenBank/DDBJ databases">
        <title>Genomic Encyclopedia of Type Strains, Phase IV (KMG-IV): sequencing the most valuable type-strain genomes for metagenomic binning, comparative biology and taxonomic classification.</title>
        <authorList>
            <person name="Goeker M."/>
        </authorList>
    </citation>
    <scope>NUCLEOTIDE SEQUENCE [LARGE SCALE GENOMIC DNA]</scope>
    <source>
        <strain evidence="4 6">DSM 3764</strain>
    </source>
</reference>
<feature type="domain" description="Phosphotyrosine protein phosphatase I" evidence="2">
    <location>
        <begin position="54"/>
        <end position="163"/>
    </location>
</feature>
<dbReference type="EMBL" id="UGHR01000001">
    <property type="protein sequence ID" value="STQ89329.1"/>
    <property type="molecule type" value="Genomic_DNA"/>
</dbReference>
<gene>
    <name evidence="4" type="ORF">EV682_101327</name>
    <name evidence="3" type="ORF">NCTC11159_00345</name>
</gene>